<gene>
    <name evidence="2" type="ORF">H5410_002389</name>
</gene>
<dbReference type="OrthoDB" id="1431382at2759"/>
<comment type="caution">
    <text evidence="2">The sequence shown here is derived from an EMBL/GenBank/DDBJ whole genome shotgun (WGS) entry which is preliminary data.</text>
</comment>
<evidence type="ECO:0000313" key="2">
    <source>
        <dbReference type="EMBL" id="KAG5630672.1"/>
    </source>
</evidence>
<dbReference type="AlphaFoldDB" id="A0A9J6B1X6"/>
<feature type="region of interest" description="Disordered" evidence="1">
    <location>
        <begin position="149"/>
        <end position="172"/>
    </location>
</feature>
<organism evidence="2 3">
    <name type="scientific">Solanum commersonii</name>
    <name type="common">Commerson's wild potato</name>
    <name type="synonym">Commerson's nightshade</name>
    <dbReference type="NCBI Taxonomy" id="4109"/>
    <lineage>
        <taxon>Eukaryota</taxon>
        <taxon>Viridiplantae</taxon>
        <taxon>Streptophyta</taxon>
        <taxon>Embryophyta</taxon>
        <taxon>Tracheophyta</taxon>
        <taxon>Spermatophyta</taxon>
        <taxon>Magnoliopsida</taxon>
        <taxon>eudicotyledons</taxon>
        <taxon>Gunneridae</taxon>
        <taxon>Pentapetalae</taxon>
        <taxon>asterids</taxon>
        <taxon>lamiids</taxon>
        <taxon>Solanales</taxon>
        <taxon>Solanaceae</taxon>
        <taxon>Solanoideae</taxon>
        <taxon>Solaneae</taxon>
        <taxon>Solanum</taxon>
    </lineage>
</organism>
<protein>
    <submittedName>
        <fullName evidence="2">Uncharacterized protein</fullName>
    </submittedName>
</protein>
<evidence type="ECO:0000313" key="3">
    <source>
        <dbReference type="Proteomes" id="UP000824120"/>
    </source>
</evidence>
<dbReference type="EMBL" id="JACXVP010000001">
    <property type="protein sequence ID" value="KAG5630672.1"/>
    <property type="molecule type" value="Genomic_DNA"/>
</dbReference>
<evidence type="ECO:0000256" key="1">
    <source>
        <dbReference type="SAM" id="MobiDB-lite"/>
    </source>
</evidence>
<sequence length="388" mass="43977">MEMQSIVTHILLNYPGIKPYLKMQKIIHMMTKNMIMKIKQLRRKSGRLMKFKQGVRVIDLSGILELASLIRLKRRNLGDPYIPRFHFSDPERITHDTHFLVVLFGKADHREYYPNYSQPIGVSSTSQSLPPQHYEDLSLEAIHRAPTLSSYKSSTGTPSPCQSPTGISPQLSSTRIRYSNSERSDVVVGTPPLTQHYVHPGHRDRGIELTVMIKSNGSSWHPAKDAALDLKDSVKRLFKQAYQSWSQIPNNIRQAMLNKFKTLCTWESRSTMLIATTFERRASSKLSSWLKNARKREMGRTPLVHEFGQNDTLTVQSNLDRMVGGTHKGRVYCRGSQNDVRLPMSGLKAIGSSSQDEKINGVQIAAMSTQVEKMTAALQLSEQKRVAE</sequence>
<proteinExistence type="predicted"/>
<accession>A0A9J6B1X6</accession>
<dbReference type="Proteomes" id="UP000824120">
    <property type="component" value="Chromosome 1"/>
</dbReference>
<name>A0A9J6B1X6_SOLCO</name>
<reference evidence="2 3" key="1">
    <citation type="submission" date="2020-09" db="EMBL/GenBank/DDBJ databases">
        <title>De no assembly of potato wild relative species, Solanum commersonii.</title>
        <authorList>
            <person name="Cho K."/>
        </authorList>
    </citation>
    <scope>NUCLEOTIDE SEQUENCE [LARGE SCALE GENOMIC DNA]</scope>
    <source>
        <strain evidence="2">LZ3.2</strain>
        <tissue evidence="2">Leaf</tissue>
    </source>
</reference>
<keyword evidence="3" id="KW-1185">Reference proteome</keyword>